<protein>
    <submittedName>
        <fullName evidence="1">Uncharacterized protein</fullName>
    </submittedName>
</protein>
<reference evidence="1 2" key="1">
    <citation type="journal article" date="2013" name="Nature">
        <title>Anaerobic oxidation of methane coupled to nitrate reduction in a novel archaeal lineage.</title>
        <authorList>
            <person name="Haroon M.F."/>
            <person name="Hu S."/>
            <person name="Shi Y."/>
            <person name="Imelfort M."/>
            <person name="Keller J."/>
            <person name="Hugenholtz P."/>
            <person name="Yuan Z."/>
            <person name="Tyson G.W."/>
        </authorList>
    </citation>
    <scope>NUCLEOTIDE SEQUENCE [LARGE SCALE GENOMIC DNA]</scope>
    <source>
        <strain evidence="1 2">ANME-2d</strain>
    </source>
</reference>
<dbReference type="Proteomes" id="UP000027153">
    <property type="component" value="Unassembled WGS sequence"/>
</dbReference>
<gene>
    <name evidence="1" type="ORF">ANME2D_00794</name>
</gene>
<dbReference type="RefSeq" id="WP_048089293.1">
    <property type="nucleotide sequence ID" value="NZ_JMIY01000002.1"/>
</dbReference>
<proteinExistence type="predicted"/>
<organism evidence="1 2">
    <name type="scientific">Candidatus Methanoperedens nitratireducens</name>
    <dbReference type="NCBI Taxonomy" id="1392998"/>
    <lineage>
        <taxon>Archaea</taxon>
        <taxon>Methanobacteriati</taxon>
        <taxon>Methanobacteriota</taxon>
        <taxon>Stenosarchaea group</taxon>
        <taxon>Methanomicrobia</taxon>
        <taxon>Methanosarcinales</taxon>
        <taxon>ANME-2 cluster</taxon>
        <taxon>Candidatus Methanoperedentaceae</taxon>
        <taxon>Candidatus Methanoperedens</taxon>
    </lineage>
</organism>
<comment type="caution">
    <text evidence="1">The sequence shown here is derived from an EMBL/GenBank/DDBJ whole genome shotgun (WGS) entry which is preliminary data.</text>
</comment>
<accession>A0A062V4W9</accession>
<evidence type="ECO:0000313" key="1">
    <source>
        <dbReference type="EMBL" id="KCZ72367.1"/>
    </source>
</evidence>
<dbReference type="AlphaFoldDB" id="A0A062V4W9"/>
<dbReference type="EMBL" id="JMIY01000002">
    <property type="protein sequence ID" value="KCZ72367.1"/>
    <property type="molecule type" value="Genomic_DNA"/>
</dbReference>
<evidence type="ECO:0000313" key="2">
    <source>
        <dbReference type="Proteomes" id="UP000027153"/>
    </source>
</evidence>
<name>A0A062V4W9_9EURY</name>
<dbReference type="OrthoDB" id="350717at2157"/>
<keyword evidence="2" id="KW-1185">Reference proteome</keyword>
<sequence length="323" mass="37228">MIQNQLVDLPVDERSAEKIAYNWIRSTIGNIPHVGTPVKKDDIWSVPIHVNYPRIFKDIATERPQKLRFMSFKNIGEVKIDAIKGLIVDKPTFYQVQHKISENLTLVQKTVQKALVKVGANYFAELPFPSHMHTPLLDVLSWLLVNDKIDISVDFEQINEEERKRYQQNIDILIKYGLVEAEGKIITPGNYLIEIESKGKNYHEKLSKALSFFFEKGYEEIESIYQVIGPYLTLSSICYERSFEYGGVLPQNYSEIESVFMETYRTEIKRIKLPRYLVQLEAVNILESKTIGGTVSWSANENLFNKMCSEREVLEPIAGLIEG</sequence>